<dbReference type="GO" id="GO:0016740">
    <property type="term" value="F:transferase activity"/>
    <property type="evidence" value="ECO:0007669"/>
    <property type="project" value="UniProtKB-KW"/>
</dbReference>
<comment type="cofactor">
    <cofactor evidence="8">
        <name>Mg(2+)</name>
        <dbReference type="ChEBI" id="CHEBI:18420"/>
    </cofactor>
    <text evidence="8">Binds 1 Mg(2+) ion per trimer.</text>
</comment>
<keyword evidence="4" id="KW-0762">Sugar transport</keyword>
<dbReference type="CDD" id="cd00215">
    <property type="entry name" value="PTS_IIA_lac"/>
    <property type="match status" value="1"/>
</dbReference>
<protein>
    <submittedName>
        <fullName evidence="10">PTS lactose/cellobiose transporter subunit IIA</fullName>
    </submittedName>
</protein>
<proteinExistence type="predicted"/>
<dbReference type="PANTHER" id="PTHR34382:SF7">
    <property type="entry name" value="PTS SYSTEM N,N'-DIACETYLCHITOBIOSE-SPECIFIC EIIA COMPONENT"/>
    <property type="match status" value="1"/>
</dbReference>
<evidence type="ECO:0000313" key="10">
    <source>
        <dbReference type="EMBL" id="WAA10123.1"/>
    </source>
</evidence>
<keyword evidence="11" id="KW-1185">Reference proteome</keyword>
<dbReference type="GO" id="GO:0046872">
    <property type="term" value="F:metal ion binding"/>
    <property type="evidence" value="ECO:0007669"/>
    <property type="project" value="UniProtKB-KW"/>
</dbReference>
<keyword evidence="6" id="KW-0598">Phosphotransferase system</keyword>
<keyword evidence="5" id="KW-0808">Transferase</keyword>
<keyword evidence="3" id="KW-0963">Cytoplasm</keyword>
<reference evidence="10" key="1">
    <citation type="submission" date="2022-09" db="EMBL/GenBank/DDBJ databases">
        <title>Complete Genomes of Fervidibacillus albus and Fervidibacillus halotolerans isolated from tidal flat sediments.</title>
        <authorList>
            <person name="Kwon K.K."/>
            <person name="Yang S.-H."/>
            <person name="Park M.J."/>
            <person name="Oh H.-M."/>
        </authorList>
    </citation>
    <scope>NUCLEOTIDE SEQUENCE</scope>
    <source>
        <strain evidence="10">MEBiC13591</strain>
    </source>
</reference>
<dbReference type="InterPro" id="IPR036542">
    <property type="entry name" value="PTS_IIA_lac/cel_sf"/>
</dbReference>
<dbReference type="GO" id="GO:0005737">
    <property type="term" value="C:cytoplasm"/>
    <property type="evidence" value="ECO:0007669"/>
    <property type="project" value="UniProtKB-SubCell"/>
</dbReference>
<keyword evidence="8" id="KW-0460">Magnesium</keyword>
<evidence type="ECO:0000313" key="11">
    <source>
        <dbReference type="Proteomes" id="UP001164718"/>
    </source>
</evidence>
<evidence type="ECO:0000256" key="1">
    <source>
        <dbReference type="ARBA" id="ARBA00004496"/>
    </source>
</evidence>
<dbReference type="PANTHER" id="PTHR34382">
    <property type="entry name" value="PTS SYSTEM N,N'-DIACETYLCHITOBIOSE-SPECIFIC EIIA COMPONENT"/>
    <property type="match status" value="1"/>
</dbReference>
<evidence type="ECO:0000256" key="4">
    <source>
        <dbReference type="ARBA" id="ARBA00022597"/>
    </source>
</evidence>
<dbReference type="GO" id="GO:0009401">
    <property type="term" value="P:phosphoenolpyruvate-dependent sugar phosphotransferase system"/>
    <property type="evidence" value="ECO:0007669"/>
    <property type="project" value="UniProtKB-KW"/>
</dbReference>
<sequence>MNIEEVSFQIILNGGNARSLAMEAIELAKKGQFDAAEQKIEEANEAMSIAHRYQTDLVQGEARGEKVEIRILLIHAQDHLMNAMTVIDLAKEIIQVYKKVNEVQ</sequence>
<dbReference type="Proteomes" id="UP001164718">
    <property type="component" value="Chromosome"/>
</dbReference>
<dbReference type="PROSITE" id="PS51095">
    <property type="entry name" value="PTS_EIIA_TYPE_3"/>
    <property type="match status" value="1"/>
</dbReference>
<name>A0A9E8LUV3_9BACI</name>
<keyword evidence="2" id="KW-0813">Transport</keyword>
<accession>A0A9E8LUV3</accession>
<dbReference type="FunFam" id="1.20.58.80:FF:000001">
    <property type="entry name" value="PTS system, lactose-specific IIa component"/>
    <property type="match status" value="1"/>
</dbReference>
<dbReference type="KEGG" id="faf:OE104_01910"/>
<organism evidence="10 11">
    <name type="scientific">Fervidibacillus albus</name>
    <dbReference type="NCBI Taxonomy" id="2980026"/>
    <lineage>
        <taxon>Bacteria</taxon>
        <taxon>Bacillati</taxon>
        <taxon>Bacillota</taxon>
        <taxon>Bacilli</taxon>
        <taxon>Bacillales</taxon>
        <taxon>Bacillaceae</taxon>
        <taxon>Fervidibacillus</taxon>
    </lineage>
</organism>
<dbReference type="EMBL" id="CP106878">
    <property type="protein sequence ID" value="WAA10123.1"/>
    <property type="molecule type" value="Genomic_DNA"/>
</dbReference>
<evidence type="ECO:0000256" key="9">
    <source>
        <dbReference type="PROSITE-ProRule" id="PRU00418"/>
    </source>
</evidence>
<evidence type="ECO:0000256" key="5">
    <source>
        <dbReference type="ARBA" id="ARBA00022679"/>
    </source>
</evidence>
<evidence type="ECO:0000256" key="8">
    <source>
        <dbReference type="PIRSR" id="PIRSR000699-2"/>
    </source>
</evidence>
<feature type="modified residue" description="Phosphohistidine; by HPr" evidence="9">
    <location>
        <position position="75"/>
    </location>
</feature>
<dbReference type="PIRSF" id="PIRSF000699">
    <property type="entry name" value="PTS_IILac_III"/>
    <property type="match status" value="1"/>
</dbReference>
<evidence type="ECO:0000256" key="3">
    <source>
        <dbReference type="ARBA" id="ARBA00022490"/>
    </source>
</evidence>
<dbReference type="Gene3D" id="1.20.58.80">
    <property type="entry name" value="Phosphotransferase system, lactose/cellobiose-type IIA subunit"/>
    <property type="match status" value="1"/>
</dbReference>
<gene>
    <name evidence="10" type="ORF">OE104_01910</name>
</gene>
<dbReference type="Pfam" id="PF02255">
    <property type="entry name" value="PTS_IIA"/>
    <property type="match status" value="1"/>
</dbReference>
<dbReference type="RefSeq" id="WP_275417909.1">
    <property type="nucleotide sequence ID" value="NZ_CP106878.1"/>
</dbReference>
<evidence type="ECO:0000256" key="6">
    <source>
        <dbReference type="ARBA" id="ARBA00022683"/>
    </source>
</evidence>
<feature type="binding site" evidence="8">
    <location>
        <position position="78"/>
    </location>
    <ligand>
        <name>Mg(2+)</name>
        <dbReference type="ChEBI" id="CHEBI:18420"/>
        <note>ligand shared between all trimeric partners</note>
    </ligand>
</feature>
<comment type="subcellular location">
    <subcellularLocation>
        <location evidence="1">Cytoplasm</location>
    </subcellularLocation>
</comment>
<dbReference type="AlphaFoldDB" id="A0A9E8LUV3"/>
<feature type="active site" description="Tele-phosphohistidine intermediate" evidence="7">
    <location>
        <position position="75"/>
    </location>
</feature>
<keyword evidence="8" id="KW-0479">Metal-binding</keyword>
<evidence type="ECO:0000256" key="2">
    <source>
        <dbReference type="ARBA" id="ARBA00022448"/>
    </source>
</evidence>
<evidence type="ECO:0000256" key="7">
    <source>
        <dbReference type="PIRSR" id="PIRSR000699-1"/>
    </source>
</evidence>
<dbReference type="SUPFAM" id="SSF46973">
    <property type="entry name" value="Enzyme IIa from lactose specific PTS, IIa-lac"/>
    <property type="match status" value="1"/>
</dbReference>
<dbReference type="InterPro" id="IPR003188">
    <property type="entry name" value="PTS_IIA_lac/cel"/>
</dbReference>